<name>A0A8J2X152_9STRA</name>
<dbReference type="EMBL" id="CAKKNE010000004">
    <property type="protein sequence ID" value="CAH0374395.1"/>
    <property type="molecule type" value="Genomic_DNA"/>
</dbReference>
<evidence type="ECO:0000256" key="2">
    <source>
        <dbReference type="SAM" id="MobiDB-lite"/>
    </source>
</evidence>
<dbReference type="PROSITE" id="PS50157">
    <property type="entry name" value="ZINC_FINGER_C2H2_2"/>
    <property type="match status" value="1"/>
</dbReference>
<accession>A0A8J2X152</accession>
<keyword evidence="1" id="KW-0862">Zinc</keyword>
<dbReference type="Proteomes" id="UP000789595">
    <property type="component" value="Unassembled WGS sequence"/>
</dbReference>
<evidence type="ECO:0000256" key="1">
    <source>
        <dbReference type="PROSITE-ProRule" id="PRU00042"/>
    </source>
</evidence>
<keyword evidence="1" id="KW-0479">Metal-binding</keyword>
<sequence>MAADESHDGPPAKRPNLTVDSSSDDEAPTPTELGFDGDTHKCSSCHVVKKVPEDFVNPKTKRVGKTCAECITRARWNVSPALPAAKTSGRTRRRQAEPAEKPKSSSSKLPCRRGCGRSFKNAGARTKHEAACAHGRDTEEAEDANDDLIGQKVINVFPGAGGFRMGFVRERVLPVPPPAGSVRIGNYMCVWHDHTFTEHQAGKIRNKLLREWEWAEVPPGEISPTFRELYKEHVGDRYGDADGSSRGRTVATALFGDPNALV</sequence>
<feature type="domain" description="C2H2-type" evidence="3">
    <location>
        <begin position="109"/>
        <end position="139"/>
    </location>
</feature>
<evidence type="ECO:0000259" key="3">
    <source>
        <dbReference type="PROSITE" id="PS50157"/>
    </source>
</evidence>
<feature type="compositionally biased region" description="Basic and acidic residues" evidence="2">
    <location>
        <begin position="94"/>
        <end position="103"/>
    </location>
</feature>
<dbReference type="InterPro" id="IPR013087">
    <property type="entry name" value="Znf_C2H2_type"/>
</dbReference>
<keyword evidence="1" id="KW-0863">Zinc-finger</keyword>
<dbReference type="PROSITE" id="PS00028">
    <property type="entry name" value="ZINC_FINGER_C2H2_1"/>
    <property type="match status" value="1"/>
</dbReference>
<dbReference type="GO" id="GO:0008270">
    <property type="term" value="F:zinc ion binding"/>
    <property type="evidence" value="ECO:0007669"/>
    <property type="project" value="UniProtKB-KW"/>
</dbReference>
<reference evidence="4" key="1">
    <citation type="submission" date="2021-11" db="EMBL/GenBank/DDBJ databases">
        <authorList>
            <consortium name="Genoscope - CEA"/>
            <person name="William W."/>
        </authorList>
    </citation>
    <scope>NUCLEOTIDE SEQUENCE</scope>
</reference>
<evidence type="ECO:0000313" key="5">
    <source>
        <dbReference type="Proteomes" id="UP000789595"/>
    </source>
</evidence>
<protein>
    <recommendedName>
        <fullName evidence="3">C2H2-type domain-containing protein</fullName>
    </recommendedName>
</protein>
<dbReference type="AlphaFoldDB" id="A0A8J2X152"/>
<gene>
    <name evidence="4" type="ORF">PECAL_4P16740</name>
</gene>
<evidence type="ECO:0000313" key="4">
    <source>
        <dbReference type="EMBL" id="CAH0374395.1"/>
    </source>
</evidence>
<comment type="caution">
    <text evidence="4">The sequence shown here is derived from an EMBL/GenBank/DDBJ whole genome shotgun (WGS) entry which is preliminary data.</text>
</comment>
<feature type="region of interest" description="Disordered" evidence="2">
    <location>
        <begin position="81"/>
        <end position="110"/>
    </location>
</feature>
<feature type="region of interest" description="Disordered" evidence="2">
    <location>
        <begin position="1"/>
        <end position="41"/>
    </location>
</feature>
<organism evidence="4 5">
    <name type="scientific">Pelagomonas calceolata</name>
    <dbReference type="NCBI Taxonomy" id="35677"/>
    <lineage>
        <taxon>Eukaryota</taxon>
        <taxon>Sar</taxon>
        <taxon>Stramenopiles</taxon>
        <taxon>Ochrophyta</taxon>
        <taxon>Pelagophyceae</taxon>
        <taxon>Pelagomonadales</taxon>
        <taxon>Pelagomonadaceae</taxon>
        <taxon>Pelagomonas</taxon>
    </lineage>
</organism>
<feature type="compositionally biased region" description="Basic and acidic residues" evidence="2">
    <location>
        <begin position="1"/>
        <end position="11"/>
    </location>
</feature>
<keyword evidence="5" id="KW-1185">Reference proteome</keyword>
<proteinExistence type="predicted"/>